<keyword evidence="4 17" id="KW-0728">SH3 domain</keyword>
<evidence type="ECO:0000259" key="19">
    <source>
        <dbReference type="PROSITE" id="PS50002"/>
    </source>
</evidence>
<dbReference type="PROSITE" id="PS50002">
    <property type="entry name" value="SH3"/>
    <property type="match status" value="1"/>
</dbReference>
<comment type="subcellular location">
    <subcellularLocation>
        <location evidence="1">Cytoplasm</location>
    </subcellularLocation>
</comment>
<dbReference type="GeneTree" id="ENSGT00950000182837"/>
<reference evidence="20" key="3">
    <citation type="submission" date="2025-09" db="UniProtKB">
        <authorList>
            <consortium name="Ensembl"/>
        </authorList>
    </citation>
    <scope>IDENTIFICATION</scope>
    <source>
        <strain evidence="20">Thorbecke</strain>
    </source>
</reference>
<feature type="domain" description="SH3" evidence="19">
    <location>
        <begin position="44"/>
        <end position="113"/>
    </location>
</feature>
<evidence type="ECO:0000256" key="15">
    <source>
        <dbReference type="ARBA" id="ARBA00045432"/>
    </source>
</evidence>
<evidence type="ECO:0000256" key="12">
    <source>
        <dbReference type="ARBA" id="ARBA00023065"/>
    </source>
</evidence>
<dbReference type="AlphaFoldDB" id="A0A5F9DW15"/>
<gene>
    <name evidence="20" type="primary">CACNB3</name>
</gene>
<reference evidence="20" key="2">
    <citation type="submission" date="2025-08" db="UniProtKB">
        <authorList>
            <consortium name="Ensembl"/>
        </authorList>
    </citation>
    <scope>IDENTIFICATION</scope>
    <source>
        <strain evidence="20">Thorbecke</strain>
    </source>
</reference>
<dbReference type="InterPro" id="IPR036028">
    <property type="entry name" value="SH3-like_dom_sf"/>
</dbReference>
<dbReference type="InterPro" id="IPR001452">
    <property type="entry name" value="SH3_domain"/>
</dbReference>
<dbReference type="SMART" id="SM00072">
    <property type="entry name" value="GuKc"/>
    <property type="match status" value="1"/>
</dbReference>
<dbReference type="SUPFAM" id="SSF52540">
    <property type="entry name" value="P-loop containing nucleoside triphosphate hydrolases"/>
    <property type="match status" value="1"/>
</dbReference>
<dbReference type="Ensembl" id="ENSOCUT00000044564.1">
    <property type="protein sequence ID" value="ENSOCUP00000049931.1"/>
    <property type="gene ID" value="ENSOCUG00000007401.4"/>
</dbReference>
<evidence type="ECO:0000256" key="16">
    <source>
        <dbReference type="ARBA" id="ARBA00046590"/>
    </source>
</evidence>
<evidence type="ECO:0000256" key="9">
    <source>
        <dbReference type="ARBA" id="ARBA00022673"/>
    </source>
</evidence>
<dbReference type="PANTHER" id="PTHR11824">
    <property type="entry name" value="VOLTAGE-DEPENDENT CALCIUM CHANNEL BETA SUBUNIT"/>
    <property type="match status" value="1"/>
</dbReference>
<reference evidence="20 21" key="1">
    <citation type="journal article" date="2011" name="Nature">
        <title>A high-resolution map of human evolutionary constraint using 29 mammals.</title>
        <authorList>
            <person name="Lindblad-Toh K."/>
            <person name="Garber M."/>
            <person name="Zuk O."/>
            <person name="Lin M.F."/>
            <person name="Parker B.J."/>
            <person name="Washietl S."/>
            <person name="Kheradpour P."/>
            <person name="Ernst J."/>
            <person name="Jordan G."/>
            <person name="Mauceli E."/>
            <person name="Ward L.D."/>
            <person name="Lowe C.B."/>
            <person name="Holloway A.K."/>
            <person name="Clamp M."/>
            <person name="Gnerre S."/>
            <person name="Alfoldi J."/>
            <person name="Beal K."/>
            <person name="Chang J."/>
            <person name="Clawson H."/>
            <person name="Cuff J."/>
            <person name="Di Palma F."/>
            <person name="Fitzgerald S."/>
            <person name="Flicek P."/>
            <person name="Guttman M."/>
            <person name="Hubisz M.J."/>
            <person name="Jaffe D.B."/>
            <person name="Jungreis I."/>
            <person name="Kent W.J."/>
            <person name="Kostka D."/>
            <person name="Lara M."/>
            <person name="Martins A.L."/>
            <person name="Massingham T."/>
            <person name="Moltke I."/>
            <person name="Raney B.J."/>
            <person name="Rasmussen M.D."/>
            <person name="Robinson J."/>
            <person name="Stark A."/>
            <person name="Vilella A.J."/>
            <person name="Wen J."/>
            <person name="Xie X."/>
            <person name="Zody M.C."/>
            <person name="Baldwin J."/>
            <person name="Bloom T."/>
            <person name="Chin C.W."/>
            <person name="Heiman D."/>
            <person name="Nicol R."/>
            <person name="Nusbaum C."/>
            <person name="Young S."/>
            <person name="Wilkinson J."/>
            <person name="Worley K.C."/>
            <person name="Kovar C.L."/>
            <person name="Muzny D.M."/>
            <person name="Gibbs R.A."/>
            <person name="Cree A."/>
            <person name="Dihn H.H."/>
            <person name="Fowler G."/>
            <person name="Jhangiani S."/>
            <person name="Joshi V."/>
            <person name="Lee S."/>
            <person name="Lewis L.R."/>
            <person name="Nazareth L.V."/>
            <person name="Okwuonu G."/>
            <person name="Santibanez J."/>
            <person name="Warren W.C."/>
            <person name="Mardis E.R."/>
            <person name="Weinstock G.M."/>
            <person name="Wilson R.K."/>
            <person name="Delehaunty K."/>
            <person name="Dooling D."/>
            <person name="Fronik C."/>
            <person name="Fulton L."/>
            <person name="Fulton B."/>
            <person name="Graves T."/>
            <person name="Minx P."/>
            <person name="Sodergren E."/>
            <person name="Birney E."/>
            <person name="Margulies E.H."/>
            <person name="Herrero J."/>
            <person name="Green E.D."/>
            <person name="Haussler D."/>
            <person name="Siepel A."/>
            <person name="Goldman N."/>
            <person name="Pollard K.S."/>
            <person name="Pedersen J.S."/>
            <person name="Lander E.S."/>
            <person name="Kellis M."/>
        </authorList>
    </citation>
    <scope>NUCLEOTIDE SEQUENCE [LARGE SCALE GENOMIC DNA]</scope>
    <source>
        <strain evidence="20 21">Thorbecke inbred</strain>
    </source>
</reference>
<feature type="region of interest" description="Disordered" evidence="18">
    <location>
        <begin position="1"/>
        <end position="37"/>
    </location>
</feature>
<keyword evidence="11" id="KW-0851">Voltage-gated channel</keyword>
<dbReference type="InterPro" id="IPR035760">
    <property type="entry name" value="CACNB3_SH3"/>
</dbReference>
<dbReference type="InterPro" id="IPR008079">
    <property type="entry name" value="VDCC_L_b3su"/>
</dbReference>
<dbReference type="InterPro" id="IPR008145">
    <property type="entry name" value="GK/Ca_channel_bsu"/>
</dbReference>
<name>A0A5F9DW15_RABIT</name>
<dbReference type="Pfam" id="PF00625">
    <property type="entry name" value="Guanylate_kin"/>
    <property type="match status" value="1"/>
</dbReference>
<dbReference type="Gene3D" id="3.40.50.300">
    <property type="entry name" value="P-loop containing nucleotide triphosphate hydrolases"/>
    <property type="match status" value="1"/>
</dbReference>
<evidence type="ECO:0000256" key="6">
    <source>
        <dbReference type="ARBA" id="ARBA00022490"/>
    </source>
</evidence>
<protein>
    <recommendedName>
        <fullName evidence="3">Voltage-dependent L-type calcium channel subunit beta-3</fullName>
    </recommendedName>
    <alternativeName>
        <fullName evidence="14">Calcium channel voltage-dependent subunit beta 3</fullName>
    </alternativeName>
</protein>
<comment type="function">
    <text evidence="15">Regulatory subunit of the voltage-gated calcium channel that gives rise to L-type calcium currents. Increases CACNA1B peak calcium current and shifts the voltage dependencies of channel activation and inactivation. Increases CACNA1C peak calcium current and shifts the voltage dependencies of channel activation and inactivation.</text>
</comment>
<dbReference type="SUPFAM" id="SSF50044">
    <property type="entry name" value="SH3-domain"/>
    <property type="match status" value="1"/>
</dbReference>
<dbReference type="FunFam" id="2.30.30.40:FF:000049">
    <property type="entry name" value="Voltage-dependent L-type calcium channel subunit beta-3"/>
    <property type="match status" value="1"/>
</dbReference>
<proteinExistence type="inferred from homology"/>
<keyword evidence="13" id="KW-0407">Ion channel</keyword>
<dbReference type="Proteomes" id="UP000001811">
    <property type="component" value="Chromosome 4"/>
</dbReference>
<keyword evidence="10" id="KW-0106">Calcium</keyword>
<keyword evidence="7" id="KW-0597">Phosphoprotein</keyword>
<evidence type="ECO:0000256" key="11">
    <source>
        <dbReference type="ARBA" id="ARBA00022882"/>
    </source>
</evidence>
<dbReference type="CDD" id="cd12042">
    <property type="entry name" value="SH3_CACNB3"/>
    <property type="match status" value="1"/>
</dbReference>
<evidence type="ECO:0000256" key="10">
    <source>
        <dbReference type="ARBA" id="ARBA00022837"/>
    </source>
</evidence>
<dbReference type="GO" id="GO:0005245">
    <property type="term" value="F:voltage-gated calcium channel activity"/>
    <property type="evidence" value="ECO:0007669"/>
    <property type="project" value="InterPro"/>
</dbReference>
<dbReference type="InterPro" id="IPR027417">
    <property type="entry name" value="P-loop_NTPase"/>
</dbReference>
<dbReference type="Gene3D" id="2.30.30.40">
    <property type="entry name" value="SH3 Domains"/>
    <property type="match status" value="1"/>
</dbReference>
<feature type="compositionally biased region" description="Basic and acidic residues" evidence="18">
    <location>
        <begin position="406"/>
        <end position="427"/>
    </location>
</feature>
<keyword evidence="6" id="KW-0963">Cytoplasm</keyword>
<dbReference type="EMBL" id="AAGW02058857">
    <property type="status" value="NOT_ANNOTATED_CDS"/>
    <property type="molecule type" value="Genomic_DNA"/>
</dbReference>
<dbReference type="InterPro" id="IPR000584">
    <property type="entry name" value="VDCC_L_bsu"/>
</dbReference>
<evidence type="ECO:0000256" key="1">
    <source>
        <dbReference type="ARBA" id="ARBA00004496"/>
    </source>
</evidence>
<evidence type="ECO:0000256" key="5">
    <source>
        <dbReference type="ARBA" id="ARBA00022448"/>
    </source>
</evidence>
<dbReference type="PRINTS" id="PR01696">
    <property type="entry name" value="LCACHANNELB3"/>
</dbReference>
<keyword evidence="8" id="KW-0109">Calcium transport</keyword>
<accession>A0A5F9DW15</accession>
<evidence type="ECO:0000256" key="3">
    <source>
        <dbReference type="ARBA" id="ARBA00019004"/>
    </source>
</evidence>
<keyword evidence="21" id="KW-1185">Reference proteome</keyword>
<sequence>GSADSYTSRPSLDSDVSLEEDRESARREVESQAQQQLERAKHKPVAFAVRTNVSYCGVLDEECPVQGSGINFEAKDFLHIKEKYSNDWWIGRLVKEGGDIAFIPSPQRLESIRLKQEQKARRSGNPSSLSDIGNRRSPPPSLAKQKQKQVTDMMQKALFDFLKHRFDGRISITRVTADLSLAKRSVLNNPGKRTIIEREVQSEIERIFELAKSLQLVVLDADTINHPAQLAKTSLAPIIVFVKVSSPKVLQRLIRSRGKSQMKHLTVQMMAYDKLVQCPPESFDVILDENQLEDACEHLAEYLEVYWRATHHPAPGPGLLGPPSAIPGLQSQQLLGERGEEHSPLERDSLMPSDEAWTGSSQRSSRHLEEDYADAYQDLYQPHRQHTSGLPSANGHDPQDRLLAQDSEHNHNDRNWQRNRPWPKDSY</sequence>
<keyword evidence="12" id="KW-0406">Ion transport</keyword>
<dbReference type="Bgee" id="ENSOCUG00000007401">
    <property type="expression patterns" value="Expressed in frontal cortex and 16 other cell types or tissues"/>
</dbReference>
<organism evidence="20 21">
    <name type="scientific">Oryctolagus cuniculus</name>
    <name type="common">Rabbit</name>
    <dbReference type="NCBI Taxonomy" id="9986"/>
    <lineage>
        <taxon>Eukaryota</taxon>
        <taxon>Metazoa</taxon>
        <taxon>Chordata</taxon>
        <taxon>Craniata</taxon>
        <taxon>Vertebrata</taxon>
        <taxon>Euteleostomi</taxon>
        <taxon>Mammalia</taxon>
        <taxon>Eutheria</taxon>
        <taxon>Euarchontoglires</taxon>
        <taxon>Glires</taxon>
        <taxon>Lagomorpha</taxon>
        <taxon>Leporidae</taxon>
        <taxon>Oryctolagus</taxon>
    </lineage>
</organism>
<feature type="compositionally biased region" description="Basic and acidic residues" evidence="18">
    <location>
        <begin position="337"/>
        <end position="349"/>
    </location>
</feature>
<dbReference type="GO" id="GO:0005891">
    <property type="term" value="C:voltage-gated calcium channel complex"/>
    <property type="evidence" value="ECO:0007669"/>
    <property type="project" value="InterPro"/>
</dbReference>
<keyword evidence="5" id="KW-0813">Transport</keyword>
<comment type="similarity">
    <text evidence="2">Belongs to the calcium channel beta subunit family.</text>
</comment>
<evidence type="ECO:0000256" key="8">
    <source>
        <dbReference type="ARBA" id="ARBA00022568"/>
    </source>
</evidence>
<feature type="compositionally biased region" description="Polar residues" evidence="18">
    <location>
        <begin position="1"/>
        <end position="11"/>
    </location>
</feature>
<evidence type="ECO:0000256" key="13">
    <source>
        <dbReference type="ARBA" id="ARBA00023303"/>
    </source>
</evidence>
<evidence type="ECO:0000256" key="17">
    <source>
        <dbReference type="PROSITE-ProRule" id="PRU00192"/>
    </source>
</evidence>
<evidence type="ECO:0000256" key="2">
    <source>
        <dbReference type="ARBA" id="ARBA00010836"/>
    </source>
</evidence>
<evidence type="ECO:0000313" key="20">
    <source>
        <dbReference type="Ensembl" id="ENSOCUP00000049931.1"/>
    </source>
</evidence>
<comment type="subunit">
    <text evidence="16">Component of a calcium channel complex consisting of a pore-forming alpha subunit (CACNA1C) and the ancillary subunits CACNB3 and CACNA2D1. The channel complex contains alpha, beta, gamma and delta subunits in a 1:1:1:1 ratio. Interacts with CACNA2D4. Interacts with FASLG. Interacts with CBARP; prevents the interaction of CACNB3 with the alpha subunit CACNA1C thereby negatively regulating the activity of the corresponding calcium channel.</text>
</comment>
<evidence type="ECO:0000256" key="14">
    <source>
        <dbReference type="ARBA" id="ARBA00030522"/>
    </source>
</evidence>
<dbReference type="InterPro" id="IPR046937">
    <property type="entry name" value="CAB1-4_N_A-dom"/>
</dbReference>
<dbReference type="Pfam" id="PF12052">
    <property type="entry name" value="VGCC_beta4Aa_N"/>
    <property type="match status" value="1"/>
</dbReference>
<dbReference type="EMBL" id="AAGW02058858">
    <property type="status" value="NOT_ANNOTATED_CDS"/>
    <property type="molecule type" value="Genomic_DNA"/>
</dbReference>
<dbReference type="PRINTS" id="PR01626">
    <property type="entry name" value="LCACHANNELB"/>
</dbReference>
<evidence type="ECO:0000256" key="4">
    <source>
        <dbReference type="ARBA" id="ARBA00022443"/>
    </source>
</evidence>
<feature type="region of interest" description="Disordered" evidence="18">
    <location>
        <begin position="114"/>
        <end position="146"/>
    </location>
</feature>
<evidence type="ECO:0000313" key="21">
    <source>
        <dbReference type="Proteomes" id="UP000001811"/>
    </source>
</evidence>
<feature type="region of interest" description="Disordered" evidence="18">
    <location>
        <begin position="335"/>
        <end position="427"/>
    </location>
</feature>
<keyword evidence="9" id="KW-0107">Calcium channel</keyword>
<dbReference type="GO" id="GO:0005737">
    <property type="term" value="C:cytoplasm"/>
    <property type="evidence" value="ECO:0007669"/>
    <property type="project" value="UniProtKB-SubCell"/>
</dbReference>
<evidence type="ECO:0000256" key="18">
    <source>
        <dbReference type="SAM" id="MobiDB-lite"/>
    </source>
</evidence>
<evidence type="ECO:0000256" key="7">
    <source>
        <dbReference type="ARBA" id="ARBA00022553"/>
    </source>
</evidence>